<evidence type="ECO:0000256" key="1">
    <source>
        <dbReference type="SAM" id="Coils"/>
    </source>
</evidence>
<keyword evidence="3" id="KW-1185">Reference proteome</keyword>
<dbReference type="Proteomes" id="UP000799118">
    <property type="component" value="Unassembled WGS sequence"/>
</dbReference>
<gene>
    <name evidence="2" type="ORF">BT96DRAFT_968919</name>
</gene>
<keyword evidence="1" id="KW-0175">Coiled coil</keyword>
<sequence length="156" mass="18039">MTDMPMDKVLIGASTSSLLLSQAPLNLLTQNVDLEGNAKYLEHCYQQLQNEFDKAKHLNEQYLKEKNDLIQERSDLTCLAEFCVNVYVALLKQKLELEQVNEDLELTIKQQDIKMNDDVPLMRLWVKEGFEGFNPYPYPLYPWVKNPGLTPTPVHP</sequence>
<evidence type="ECO:0000313" key="2">
    <source>
        <dbReference type="EMBL" id="KAE9411489.1"/>
    </source>
</evidence>
<proteinExistence type="predicted"/>
<dbReference type="EMBL" id="ML769383">
    <property type="protein sequence ID" value="KAE9411489.1"/>
    <property type="molecule type" value="Genomic_DNA"/>
</dbReference>
<reference evidence="2" key="1">
    <citation type="journal article" date="2019" name="Environ. Microbiol.">
        <title>Fungal ecological strategies reflected in gene transcription - a case study of two litter decomposers.</title>
        <authorList>
            <person name="Barbi F."/>
            <person name="Kohler A."/>
            <person name="Barry K."/>
            <person name="Baskaran P."/>
            <person name="Daum C."/>
            <person name="Fauchery L."/>
            <person name="Ihrmark K."/>
            <person name="Kuo A."/>
            <person name="LaButti K."/>
            <person name="Lipzen A."/>
            <person name="Morin E."/>
            <person name="Grigoriev I.V."/>
            <person name="Henrissat B."/>
            <person name="Lindahl B."/>
            <person name="Martin F."/>
        </authorList>
    </citation>
    <scope>NUCLEOTIDE SEQUENCE</scope>
    <source>
        <strain evidence="2">JB14</strain>
    </source>
</reference>
<name>A0A6A4IM32_9AGAR</name>
<feature type="coiled-coil region" evidence="1">
    <location>
        <begin position="45"/>
        <end position="114"/>
    </location>
</feature>
<evidence type="ECO:0000313" key="3">
    <source>
        <dbReference type="Proteomes" id="UP000799118"/>
    </source>
</evidence>
<dbReference type="AlphaFoldDB" id="A0A6A4IM32"/>
<protein>
    <submittedName>
        <fullName evidence="2">Uncharacterized protein</fullName>
    </submittedName>
</protein>
<accession>A0A6A4IM32</accession>
<organism evidence="2 3">
    <name type="scientific">Gymnopus androsaceus JB14</name>
    <dbReference type="NCBI Taxonomy" id="1447944"/>
    <lineage>
        <taxon>Eukaryota</taxon>
        <taxon>Fungi</taxon>
        <taxon>Dikarya</taxon>
        <taxon>Basidiomycota</taxon>
        <taxon>Agaricomycotina</taxon>
        <taxon>Agaricomycetes</taxon>
        <taxon>Agaricomycetidae</taxon>
        <taxon>Agaricales</taxon>
        <taxon>Marasmiineae</taxon>
        <taxon>Omphalotaceae</taxon>
        <taxon>Gymnopus</taxon>
    </lineage>
</organism>